<name>A0A380S7Y3_FIBSU</name>
<sequence length="149" mass="17465">MKGFFALLALLMTLALVACGNDWSVGPDDGGASFNRRFHYYYEVDCRYDAFGQPYDCSDTYSMSPSMVVDLRVTRDGYATLCVDDNCSYYDPRDYDVGYNHGTRYYDFEGYDTRMVIYADGSELVYIDTYKGDAYYYYYDNPDYYDDYY</sequence>
<feature type="signal peptide" evidence="1">
    <location>
        <begin position="1"/>
        <end position="20"/>
    </location>
</feature>
<proteinExistence type="predicted"/>
<organism evidence="2 3">
    <name type="scientific">Fibrobacter succinogenes</name>
    <name type="common">Bacteroides succinogenes</name>
    <dbReference type="NCBI Taxonomy" id="833"/>
    <lineage>
        <taxon>Bacteria</taxon>
        <taxon>Pseudomonadati</taxon>
        <taxon>Fibrobacterota</taxon>
        <taxon>Fibrobacteria</taxon>
        <taxon>Fibrobacterales</taxon>
        <taxon>Fibrobacteraceae</taxon>
        <taxon>Fibrobacter</taxon>
    </lineage>
</organism>
<dbReference type="PROSITE" id="PS51257">
    <property type="entry name" value="PROKAR_LIPOPROTEIN"/>
    <property type="match status" value="1"/>
</dbReference>
<dbReference type="EMBL" id="UHJL01000004">
    <property type="protein sequence ID" value="SUQ25753.1"/>
    <property type="molecule type" value="Genomic_DNA"/>
</dbReference>
<dbReference type="Proteomes" id="UP000255423">
    <property type="component" value="Unassembled WGS sequence"/>
</dbReference>
<keyword evidence="1" id="KW-0732">Signal</keyword>
<dbReference type="AlphaFoldDB" id="A0A380S7Y3"/>
<evidence type="ECO:0008006" key="4">
    <source>
        <dbReference type="Google" id="ProtNLM"/>
    </source>
</evidence>
<evidence type="ECO:0000313" key="3">
    <source>
        <dbReference type="Proteomes" id="UP000255423"/>
    </source>
</evidence>
<evidence type="ECO:0000313" key="2">
    <source>
        <dbReference type="EMBL" id="SUQ25753.1"/>
    </source>
</evidence>
<feature type="chain" id="PRO_5016937564" description="Lipoprotein" evidence="1">
    <location>
        <begin position="21"/>
        <end position="149"/>
    </location>
</feature>
<gene>
    <name evidence="2" type="ORF">SAMN05661053_2545</name>
</gene>
<reference evidence="2 3" key="1">
    <citation type="submission" date="2017-08" db="EMBL/GenBank/DDBJ databases">
        <authorList>
            <person name="de Groot N.N."/>
        </authorList>
    </citation>
    <scope>NUCLEOTIDE SEQUENCE [LARGE SCALE GENOMIC DNA]</scope>
    <source>
        <strain evidence="2 3">HM2</strain>
    </source>
</reference>
<dbReference type="RefSeq" id="WP_109573433.1">
    <property type="nucleotide sequence ID" value="NZ_UHJL01000004.1"/>
</dbReference>
<evidence type="ECO:0000256" key="1">
    <source>
        <dbReference type="SAM" id="SignalP"/>
    </source>
</evidence>
<protein>
    <recommendedName>
        <fullName evidence="4">Lipoprotein</fullName>
    </recommendedName>
</protein>
<accession>A0A380S7Y3</accession>